<gene>
    <name evidence="9" type="primary">hflC</name>
    <name evidence="9" type="ORF">HND93_15830</name>
</gene>
<evidence type="ECO:0000256" key="3">
    <source>
        <dbReference type="ARBA" id="ARBA00022692"/>
    </source>
</evidence>
<evidence type="ECO:0000256" key="2">
    <source>
        <dbReference type="ARBA" id="ARBA00007862"/>
    </source>
</evidence>
<dbReference type="Gene3D" id="3.30.479.30">
    <property type="entry name" value="Band 7 domain"/>
    <property type="match status" value="1"/>
</dbReference>
<sequence length="339" mass="37120">MNRKLFVAGIALVVLGILASASLFTVNEAQQALVVRLGDPRRVIQEPGLKLKLPFFENVVVMDRRVLDLDPPVEQVILADQKRLDVDAFARYRIHDPLRFFQTVGSEAVAETRLNAVVNSALRRVLGNVTLLAVLSNERAQVMTDIRGQVNNEAQRLGIEIVDVRIRRADLPEETSQAIFARMRSEREREAAEARAQGQEQSQQIRSRAERERTVLLAEAQRDAQILRGEGDNQALRVIGDATRQDAQFYAFYRSLEAYRKSLNKDDTTLVLSPNSEFFRFFGDGVGTLNGTQRAAERAGAPAGAAAAAAASVPPAAPAAAPTATAQQPEPAAAPTTQQ</sequence>
<dbReference type="InterPro" id="IPR036013">
    <property type="entry name" value="Band_7/SPFH_dom_sf"/>
</dbReference>
<keyword evidence="9" id="KW-0378">Hydrolase</keyword>
<dbReference type="PANTHER" id="PTHR42911">
    <property type="entry name" value="MODULATOR OF FTSH PROTEASE HFLC"/>
    <property type="match status" value="1"/>
</dbReference>
<comment type="subcellular location">
    <subcellularLocation>
        <location evidence="1">Membrane</location>
        <topology evidence="1">Single-pass membrane protein</topology>
    </subcellularLocation>
</comment>
<protein>
    <recommendedName>
        <fullName evidence="6">Protein HflC</fullName>
    </recommendedName>
</protein>
<dbReference type="InterPro" id="IPR001107">
    <property type="entry name" value="Band_7"/>
</dbReference>
<evidence type="ECO:0000256" key="6">
    <source>
        <dbReference type="PIRNR" id="PIRNR005651"/>
    </source>
</evidence>
<evidence type="ECO:0000256" key="7">
    <source>
        <dbReference type="SAM" id="MobiDB-lite"/>
    </source>
</evidence>
<keyword evidence="5" id="KW-0472">Membrane</keyword>
<feature type="domain" description="Band 7" evidence="8">
    <location>
        <begin position="21"/>
        <end position="183"/>
    </location>
</feature>
<evidence type="ECO:0000256" key="4">
    <source>
        <dbReference type="ARBA" id="ARBA00022989"/>
    </source>
</evidence>
<dbReference type="Pfam" id="PF01145">
    <property type="entry name" value="Band_7"/>
    <property type="match status" value="1"/>
</dbReference>
<dbReference type="SMART" id="SM00244">
    <property type="entry name" value="PHB"/>
    <property type="match status" value="1"/>
</dbReference>
<dbReference type="Proteomes" id="UP000584642">
    <property type="component" value="Unassembled WGS sequence"/>
</dbReference>
<dbReference type="PIRSF" id="PIRSF005651">
    <property type="entry name" value="HflC"/>
    <property type="match status" value="1"/>
</dbReference>
<accession>A0ABX2TDB3</accession>
<evidence type="ECO:0000313" key="10">
    <source>
        <dbReference type="Proteomes" id="UP000584642"/>
    </source>
</evidence>
<evidence type="ECO:0000259" key="8">
    <source>
        <dbReference type="SMART" id="SM00244"/>
    </source>
</evidence>
<dbReference type="RefSeq" id="WP_180282968.1">
    <property type="nucleotide sequence ID" value="NZ_JABFDB010000011.1"/>
</dbReference>
<dbReference type="NCBIfam" id="TIGR01932">
    <property type="entry name" value="hflC"/>
    <property type="match status" value="1"/>
</dbReference>
<proteinExistence type="inferred from homology"/>
<keyword evidence="9" id="KW-0645">Protease</keyword>
<evidence type="ECO:0000313" key="9">
    <source>
        <dbReference type="EMBL" id="NYZ21187.1"/>
    </source>
</evidence>
<reference evidence="9 10" key="1">
    <citation type="submission" date="2020-05" db="EMBL/GenBank/DDBJ databases">
        <title>Azospirillum oleiclasticum sp. nov, a nitrogen-fixing and heavy crude oil-emulsifying bacterium isolated from the crude oil of Yumen Oilfield.</title>
        <authorList>
            <person name="Wu D."/>
            <person name="Cai M."/>
            <person name="Zhang X."/>
        </authorList>
    </citation>
    <scope>NUCLEOTIDE SEQUENCE [LARGE SCALE GENOMIC DNA]</scope>
    <source>
        <strain evidence="9 10">ROY-1-1-2</strain>
    </source>
</reference>
<comment type="caution">
    <text evidence="9">The sequence shown here is derived from an EMBL/GenBank/DDBJ whole genome shotgun (WGS) entry which is preliminary data.</text>
</comment>
<dbReference type="GO" id="GO:0006508">
    <property type="term" value="P:proteolysis"/>
    <property type="evidence" value="ECO:0007669"/>
    <property type="project" value="UniProtKB-KW"/>
</dbReference>
<dbReference type="CDD" id="cd03405">
    <property type="entry name" value="SPFH_HflC"/>
    <property type="match status" value="1"/>
</dbReference>
<keyword evidence="10" id="KW-1185">Reference proteome</keyword>
<dbReference type="InterPro" id="IPR010200">
    <property type="entry name" value="HflC"/>
</dbReference>
<comment type="function">
    <text evidence="6">HflC and HflK could regulate a protease.</text>
</comment>
<keyword evidence="4" id="KW-1133">Transmembrane helix</keyword>
<name>A0ABX2TDB3_9PROT</name>
<evidence type="ECO:0000256" key="5">
    <source>
        <dbReference type="ARBA" id="ARBA00023136"/>
    </source>
</evidence>
<feature type="region of interest" description="Disordered" evidence="7">
    <location>
        <begin position="300"/>
        <end position="339"/>
    </location>
</feature>
<dbReference type="InterPro" id="IPR001972">
    <property type="entry name" value="Stomatin_HflK_fam"/>
</dbReference>
<dbReference type="SUPFAM" id="SSF117892">
    <property type="entry name" value="Band 7/SPFH domain"/>
    <property type="match status" value="1"/>
</dbReference>
<comment type="similarity">
    <text evidence="2 6">Belongs to the band 7/mec-2 family. HflC subfamily.</text>
</comment>
<dbReference type="GO" id="GO:0008233">
    <property type="term" value="F:peptidase activity"/>
    <property type="evidence" value="ECO:0007669"/>
    <property type="project" value="UniProtKB-KW"/>
</dbReference>
<dbReference type="PANTHER" id="PTHR42911:SF1">
    <property type="entry name" value="MODULATOR OF FTSH PROTEASE HFLC"/>
    <property type="match status" value="1"/>
</dbReference>
<organism evidence="9 10">
    <name type="scientific">Azospirillum oleiclasticum</name>
    <dbReference type="NCBI Taxonomy" id="2735135"/>
    <lineage>
        <taxon>Bacteria</taxon>
        <taxon>Pseudomonadati</taxon>
        <taxon>Pseudomonadota</taxon>
        <taxon>Alphaproteobacteria</taxon>
        <taxon>Rhodospirillales</taxon>
        <taxon>Azospirillaceae</taxon>
        <taxon>Azospirillum</taxon>
    </lineage>
</organism>
<keyword evidence="3" id="KW-0812">Transmembrane</keyword>
<evidence type="ECO:0000256" key="1">
    <source>
        <dbReference type="ARBA" id="ARBA00004167"/>
    </source>
</evidence>
<dbReference type="EMBL" id="JABFDB010000011">
    <property type="protein sequence ID" value="NYZ21187.1"/>
    <property type="molecule type" value="Genomic_DNA"/>
</dbReference>
<dbReference type="PRINTS" id="PR00721">
    <property type="entry name" value="STOMATIN"/>
</dbReference>